<name>A0A444GFG8_ENSVE</name>
<feature type="region of interest" description="Disordered" evidence="1">
    <location>
        <begin position="64"/>
        <end position="161"/>
    </location>
</feature>
<comment type="caution">
    <text evidence="3">The sequence shown here is derived from an EMBL/GenBank/DDBJ whole genome shotgun (WGS) entry which is preliminary data.</text>
</comment>
<evidence type="ECO:0000313" key="3">
    <source>
        <dbReference type="EMBL" id="RRT65302.1"/>
    </source>
</evidence>
<organism evidence="3 4">
    <name type="scientific">Ensete ventricosum</name>
    <name type="common">Abyssinian banana</name>
    <name type="synonym">Musa ensete</name>
    <dbReference type="NCBI Taxonomy" id="4639"/>
    <lineage>
        <taxon>Eukaryota</taxon>
        <taxon>Viridiplantae</taxon>
        <taxon>Streptophyta</taxon>
        <taxon>Embryophyta</taxon>
        <taxon>Tracheophyta</taxon>
        <taxon>Spermatophyta</taxon>
        <taxon>Magnoliopsida</taxon>
        <taxon>Liliopsida</taxon>
        <taxon>Zingiberales</taxon>
        <taxon>Musaceae</taxon>
        <taxon>Ensete</taxon>
    </lineage>
</organism>
<evidence type="ECO:0000256" key="1">
    <source>
        <dbReference type="SAM" id="MobiDB-lite"/>
    </source>
</evidence>
<feature type="compositionally biased region" description="Acidic residues" evidence="1">
    <location>
        <begin position="86"/>
        <end position="110"/>
    </location>
</feature>
<gene>
    <name evidence="3" type="ORF">B296_00012341</name>
</gene>
<reference evidence="3 4" key="1">
    <citation type="journal article" date="2014" name="Agronomy (Basel)">
        <title>A Draft Genome Sequence for Ensete ventricosum, the Drought-Tolerant Tree Against Hunger.</title>
        <authorList>
            <person name="Harrison J."/>
            <person name="Moore K.A."/>
            <person name="Paszkiewicz K."/>
            <person name="Jones T."/>
            <person name="Grant M."/>
            <person name="Ambacheew D."/>
            <person name="Muzemil S."/>
            <person name="Studholme D.J."/>
        </authorList>
    </citation>
    <scope>NUCLEOTIDE SEQUENCE [LARGE SCALE GENOMIC DNA]</scope>
</reference>
<feature type="signal peptide" evidence="2">
    <location>
        <begin position="1"/>
        <end position="16"/>
    </location>
</feature>
<protein>
    <submittedName>
        <fullName evidence="3">Uncharacterized protein</fullName>
    </submittedName>
</protein>
<dbReference type="Proteomes" id="UP000287651">
    <property type="component" value="Unassembled WGS sequence"/>
</dbReference>
<feature type="chain" id="PRO_5043490019" evidence="2">
    <location>
        <begin position="17"/>
        <end position="235"/>
    </location>
</feature>
<evidence type="ECO:0000256" key="2">
    <source>
        <dbReference type="SAM" id="SignalP"/>
    </source>
</evidence>
<accession>A0A444GFG8</accession>
<sequence length="235" mass="24027">MLGCFFFFLLAQSTRATIIKTRNIPTPAVTPKTRGRLRPESCFVGDVSDDDACDGSDLVNELLEDGFDDPSDGEGVVGESESFLEREEEDDLCGEDEGRDGLEEDAEGAEEAARGGGESGSSVESGDDGASGVGDDSGGDESRGGAGGESDGGSASWVGGAGGVEVSGGGAVAGDEAILRGWSSSAEHFALPATARAPQGRKKGRDVARGVGFILLQPPSAPIPTLQFLLGPFYF</sequence>
<evidence type="ECO:0000313" key="4">
    <source>
        <dbReference type="Proteomes" id="UP000287651"/>
    </source>
</evidence>
<dbReference type="AlphaFoldDB" id="A0A444GFG8"/>
<dbReference type="EMBL" id="AMZH03005862">
    <property type="protein sequence ID" value="RRT65302.1"/>
    <property type="molecule type" value="Genomic_DNA"/>
</dbReference>
<keyword evidence="2" id="KW-0732">Signal</keyword>
<proteinExistence type="predicted"/>